<dbReference type="Pfam" id="PF10996">
    <property type="entry name" value="Beta-Casp"/>
    <property type="match status" value="1"/>
</dbReference>
<keyword evidence="5" id="KW-1185">Reference proteome</keyword>
<dbReference type="Pfam" id="PF07521">
    <property type="entry name" value="RMMBL"/>
    <property type="match status" value="1"/>
</dbReference>
<dbReference type="OrthoDB" id="9803916at2"/>
<dbReference type="eggNOG" id="COG1236">
    <property type="taxonomic scope" value="Bacteria"/>
</dbReference>
<evidence type="ECO:0000259" key="2">
    <source>
        <dbReference type="SMART" id="SM00849"/>
    </source>
</evidence>
<reference evidence="4 5" key="1">
    <citation type="submission" date="2007-10" db="EMBL/GenBank/DDBJ databases">
        <title>Complete sequence of Desulfococcus oleovorans Hxd3.</title>
        <authorList>
            <consortium name="US DOE Joint Genome Institute"/>
            <person name="Copeland A."/>
            <person name="Lucas S."/>
            <person name="Lapidus A."/>
            <person name="Barry K."/>
            <person name="Glavina del Rio T."/>
            <person name="Dalin E."/>
            <person name="Tice H."/>
            <person name="Pitluck S."/>
            <person name="Kiss H."/>
            <person name="Brettin T."/>
            <person name="Bruce D."/>
            <person name="Detter J.C."/>
            <person name="Han C."/>
            <person name="Schmutz J."/>
            <person name="Larimer F."/>
            <person name="Land M."/>
            <person name="Hauser L."/>
            <person name="Kyrpides N."/>
            <person name="Kim E."/>
            <person name="Wawrik B."/>
            <person name="Richardson P."/>
        </authorList>
    </citation>
    <scope>NUCLEOTIDE SEQUENCE [LARGE SCALE GENOMIC DNA]</scope>
    <source>
        <strain evidence="5">DSM 6200 / JCM 39069 / Hxd3</strain>
    </source>
</reference>
<organism evidence="4 5">
    <name type="scientific">Desulfosudis oleivorans (strain DSM 6200 / JCM 39069 / Hxd3)</name>
    <name type="common">Desulfococcus oleovorans</name>
    <dbReference type="NCBI Taxonomy" id="96561"/>
    <lineage>
        <taxon>Bacteria</taxon>
        <taxon>Pseudomonadati</taxon>
        <taxon>Thermodesulfobacteriota</taxon>
        <taxon>Desulfobacteria</taxon>
        <taxon>Desulfobacterales</taxon>
        <taxon>Desulfosudaceae</taxon>
        <taxon>Desulfosudis</taxon>
    </lineage>
</organism>
<dbReference type="InterPro" id="IPR001279">
    <property type="entry name" value="Metallo-B-lactamas"/>
</dbReference>
<sequence length="525" mass="59080">MKLTCYGATQEVTGSMHRLCSEHDCILLDCGLFQGRRDETAEKNRKMPIDPATITNIILSHAHIDHSGRLPLVVKDGFAGRIVSTRATRDVCEYMLPDAAHIQESDADYLNYKAVRNALYKQSEDKHSGRISNRDKERAKKLLKQGRHRLDREKIASLADAFKLAPVEPLYRMADARAALSSFEGIPYQSPVMVGKEMTVSLYPAGHILGSAITIITCKDRDGVKRICYTGDLGRFDKAIIRDPTLDFAPEDRNIDLLIIESTYGDREHEPVADLTRRLGVALNETLDKGGSVLIPAFAYGRTQEILYSIHELYISGQVPRVPVYVDSPLASNLTRVFSEHPEAYDREAHKTFLEKGYNPFVFQDVLFTESVEESIEIMKDQRPHIVVTASGMCEFGRILHHLRYKIHNEKNAILIVGYMAENTLGRRILEQGTEYQLSGRKGEPPMMRVFGKEYPLKARVENIGGFSAHADKHELMRFVKKSNLDIRRAVVVHGEKEQSACFAKSLKAEGIDAVVPRRGETIAV</sequence>
<dbReference type="SMART" id="SM01027">
    <property type="entry name" value="Beta-Casp"/>
    <property type="match status" value="1"/>
</dbReference>
<dbReference type="Gene3D" id="3.60.15.10">
    <property type="entry name" value="Ribonuclease Z/Hydroxyacylglutathione hydrolase-like"/>
    <property type="match status" value="1"/>
</dbReference>
<dbReference type="EMBL" id="CP000859">
    <property type="protein sequence ID" value="ABW67206.1"/>
    <property type="molecule type" value="Genomic_DNA"/>
</dbReference>
<dbReference type="Proteomes" id="UP000008561">
    <property type="component" value="Chromosome"/>
</dbReference>
<dbReference type="SUPFAM" id="SSF56281">
    <property type="entry name" value="Metallo-hydrolase/oxidoreductase"/>
    <property type="match status" value="1"/>
</dbReference>
<evidence type="ECO:0000313" key="5">
    <source>
        <dbReference type="Proteomes" id="UP000008561"/>
    </source>
</evidence>
<evidence type="ECO:0000259" key="3">
    <source>
        <dbReference type="SMART" id="SM01027"/>
    </source>
</evidence>
<dbReference type="GO" id="GO:0004521">
    <property type="term" value="F:RNA endonuclease activity"/>
    <property type="evidence" value="ECO:0007669"/>
    <property type="project" value="TreeGrafter"/>
</dbReference>
<dbReference type="InterPro" id="IPR011108">
    <property type="entry name" value="RMMBL"/>
</dbReference>
<keyword evidence="1" id="KW-0378">Hydrolase</keyword>
<accession>A8ZYV1</accession>
<protein>
    <submittedName>
        <fullName evidence="4">Beta-lactamase domain protein</fullName>
    </submittedName>
</protein>
<dbReference type="KEGG" id="dol:Dole_1402"/>
<dbReference type="STRING" id="96561.Dole_1402"/>
<dbReference type="InterPro" id="IPR036866">
    <property type="entry name" value="RibonucZ/Hydroxyglut_hydro"/>
</dbReference>
<dbReference type="InterPro" id="IPR050698">
    <property type="entry name" value="MBL"/>
</dbReference>
<dbReference type="InterPro" id="IPR022712">
    <property type="entry name" value="Beta_Casp"/>
</dbReference>
<dbReference type="Pfam" id="PF00753">
    <property type="entry name" value="Lactamase_B"/>
    <property type="match status" value="1"/>
</dbReference>
<name>A8ZYV1_DESOH</name>
<gene>
    <name evidence="4" type="ordered locus">Dole_1402</name>
</gene>
<dbReference type="RefSeq" id="WP_012174822.1">
    <property type="nucleotide sequence ID" value="NC_009943.1"/>
</dbReference>
<dbReference type="AlphaFoldDB" id="A8ZYV1"/>
<feature type="domain" description="Metallo-beta-lactamase" evidence="2">
    <location>
        <begin position="13"/>
        <end position="283"/>
    </location>
</feature>
<dbReference type="PANTHER" id="PTHR11203">
    <property type="entry name" value="CLEAVAGE AND POLYADENYLATION SPECIFICITY FACTOR FAMILY MEMBER"/>
    <property type="match status" value="1"/>
</dbReference>
<dbReference type="CDD" id="cd16295">
    <property type="entry name" value="TTHA0252-CPSF-like_MBL-fold"/>
    <property type="match status" value="1"/>
</dbReference>
<dbReference type="SMART" id="SM00849">
    <property type="entry name" value="Lactamase_B"/>
    <property type="match status" value="1"/>
</dbReference>
<dbReference type="HOGENOM" id="CLU_009673_5_2_7"/>
<dbReference type="PANTHER" id="PTHR11203:SF37">
    <property type="entry name" value="INTEGRATOR COMPLEX SUBUNIT 11"/>
    <property type="match status" value="1"/>
</dbReference>
<evidence type="ECO:0000256" key="1">
    <source>
        <dbReference type="ARBA" id="ARBA00022801"/>
    </source>
</evidence>
<dbReference type="GO" id="GO:0016787">
    <property type="term" value="F:hydrolase activity"/>
    <property type="evidence" value="ECO:0007669"/>
    <property type="project" value="UniProtKB-KW"/>
</dbReference>
<feature type="domain" description="Beta-Casp" evidence="3">
    <location>
        <begin position="303"/>
        <end position="429"/>
    </location>
</feature>
<proteinExistence type="predicted"/>
<dbReference type="Gene3D" id="3.40.50.10890">
    <property type="match status" value="1"/>
</dbReference>
<evidence type="ECO:0000313" key="4">
    <source>
        <dbReference type="EMBL" id="ABW67206.1"/>
    </source>
</evidence>